<dbReference type="EMBL" id="GGEC01072940">
    <property type="protein sequence ID" value="MBX53424.1"/>
    <property type="molecule type" value="Transcribed_RNA"/>
</dbReference>
<sequence>MAMQNYSNNC</sequence>
<organism evidence="1">
    <name type="scientific">Rhizophora mucronata</name>
    <name type="common">Asiatic mangrove</name>
    <dbReference type="NCBI Taxonomy" id="61149"/>
    <lineage>
        <taxon>Eukaryota</taxon>
        <taxon>Viridiplantae</taxon>
        <taxon>Streptophyta</taxon>
        <taxon>Embryophyta</taxon>
        <taxon>Tracheophyta</taxon>
        <taxon>Spermatophyta</taxon>
        <taxon>Magnoliopsida</taxon>
        <taxon>eudicotyledons</taxon>
        <taxon>Gunneridae</taxon>
        <taxon>Pentapetalae</taxon>
        <taxon>rosids</taxon>
        <taxon>fabids</taxon>
        <taxon>Malpighiales</taxon>
        <taxon>Rhizophoraceae</taxon>
        <taxon>Rhizophora</taxon>
    </lineage>
</organism>
<accession>A0A2P2PFB2</accession>
<protein>
    <submittedName>
        <fullName evidence="1">Uncharacterized protein</fullName>
    </submittedName>
</protein>
<reference evidence="1" key="1">
    <citation type="submission" date="2018-02" db="EMBL/GenBank/DDBJ databases">
        <title>Rhizophora mucronata_Transcriptome.</title>
        <authorList>
            <person name="Meera S.P."/>
            <person name="Sreeshan A."/>
            <person name="Augustine A."/>
        </authorList>
    </citation>
    <scope>NUCLEOTIDE SEQUENCE</scope>
    <source>
        <tissue evidence="1">Leaf</tissue>
    </source>
</reference>
<name>A0A2P2PFB2_RHIMU</name>
<evidence type="ECO:0000313" key="1">
    <source>
        <dbReference type="EMBL" id="MBX53424.1"/>
    </source>
</evidence>
<proteinExistence type="predicted"/>